<dbReference type="Proteomes" id="UP000886523">
    <property type="component" value="Unassembled WGS sequence"/>
</dbReference>
<comment type="similarity">
    <text evidence="2">Belongs to the ZPR1 family.</text>
</comment>
<evidence type="ECO:0000313" key="11">
    <source>
        <dbReference type="EMBL" id="KAF9512650.1"/>
    </source>
</evidence>
<dbReference type="GO" id="GO:0008270">
    <property type="term" value="F:zinc ion binding"/>
    <property type="evidence" value="ECO:0007669"/>
    <property type="project" value="UniProtKB-KW"/>
</dbReference>
<dbReference type="InterPro" id="IPR040141">
    <property type="entry name" value="ZPR1"/>
</dbReference>
<dbReference type="Pfam" id="PF22794">
    <property type="entry name" value="jr-ZPR1"/>
    <property type="match status" value="2"/>
</dbReference>
<dbReference type="FunFam" id="2.20.25.420:FF:000001">
    <property type="entry name" value="Zinc finger protein ZPR1"/>
    <property type="match status" value="1"/>
</dbReference>
<organism evidence="11 12">
    <name type="scientific">Hydnum rufescens UP504</name>
    <dbReference type="NCBI Taxonomy" id="1448309"/>
    <lineage>
        <taxon>Eukaryota</taxon>
        <taxon>Fungi</taxon>
        <taxon>Dikarya</taxon>
        <taxon>Basidiomycota</taxon>
        <taxon>Agaricomycotina</taxon>
        <taxon>Agaricomycetes</taxon>
        <taxon>Cantharellales</taxon>
        <taxon>Hydnaceae</taxon>
        <taxon>Hydnum</taxon>
    </lineage>
</organism>
<dbReference type="InterPro" id="IPR042452">
    <property type="entry name" value="ZPR1_Znf1/2"/>
</dbReference>
<evidence type="ECO:0000256" key="2">
    <source>
        <dbReference type="ARBA" id="ARBA00008354"/>
    </source>
</evidence>
<evidence type="ECO:0000256" key="5">
    <source>
        <dbReference type="ARBA" id="ARBA00022771"/>
    </source>
</evidence>
<evidence type="ECO:0000256" key="6">
    <source>
        <dbReference type="ARBA" id="ARBA00022833"/>
    </source>
</evidence>
<dbReference type="FunFam" id="2.20.25.420:FF:000002">
    <property type="entry name" value="Zinc finger protein ZPR1"/>
    <property type="match status" value="1"/>
</dbReference>
<feature type="region of interest" description="Disordered" evidence="9">
    <location>
        <begin position="133"/>
        <end position="153"/>
    </location>
</feature>
<evidence type="ECO:0000256" key="7">
    <source>
        <dbReference type="ARBA" id="ARBA00023242"/>
    </source>
</evidence>
<keyword evidence="3" id="KW-0479">Metal-binding</keyword>
<evidence type="ECO:0000256" key="4">
    <source>
        <dbReference type="ARBA" id="ARBA00022737"/>
    </source>
</evidence>
<dbReference type="NCBIfam" id="TIGR00310">
    <property type="entry name" value="ZPR1_znf"/>
    <property type="match status" value="2"/>
</dbReference>
<comment type="function">
    <text evidence="8">Acts as a protein folding chaperone for elongation factor 1-alpha.</text>
</comment>
<protein>
    <recommendedName>
        <fullName evidence="10">Zinc finger ZPR1-type domain-containing protein</fullName>
    </recommendedName>
</protein>
<feature type="domain" description="Zinc finger ZPR1-type" evidence="10">
    <location>
        <begin position="247"/>
        <end position="425"/>
    </location>
</feature>
<dbReference type="AlphaFoldDB" id="A0A9P6DWD8"/>
<accession>A0A9P6DWD8</accession>
<dbReference type="EMBL" id="MU128983">
    <property type="protein sequence ID" value="KAF9512650.1"/>
    <property type="molecule type" value="Genomic_DNA"/>
</dbReference>
<proteinExistence type="inferred from homology"/>
<name>A0A9P6DWD8_9AGAM</name>
<dbReference type="SMART" id="SM00709">
    <property type="entry name" value="Zpr1"/>
    <property type="match status" value="2"/>
</dbReference>
<dbReference type="PANTHER" id="PTHR10876">
    <property type="entry name" value="ZINC FINGER PROTEIN ZPR1"/>
    <property type="match status" value="1"/>
</dbReference>
<evidence type="ECO:0000256" key="3">
    <source>
        <dbReference type="ARBA" id="ARBA00022723"/>
    </source>
</evidence>
<evidence type="ECO:0000256" key="9">
    <source>
        <dbReference type="SAM" id="MobiDB-lite"/>
    </source>
</evidence>
<keyword evidence="5" id="KW-0863">Zinc-finger</keyword>
<dbReference type="Pfam" id="PF03367">
    <property type="entry name" value="Zn_ribbon_ZPR1"/>
    <property type="match status" value="2"/>
</dbReference>
<dbReference type="OrthoDB" id="308464at2759"/>
<feature type="region of interest" description="Disordered" evidence="9">
    <location>
        <begin position="457"/>
        <end position="478"/>
    </location>
</feature>
<comment type="caution">
    <text evidence="11">The sequence shown here is derived from an EMBL/GenBank/DDBJ whole genome shotgun (WGS) entry which is preliminary data.</text>
</comment>
<feature type="domain" description="Zinc finger ZPR1-type" evidence="10">
    <location>
        <begin position="1"/>
        <end position="178"/>
    </location>
</feature>
<gene>
    <name evidence="11" type="ORF">BS47DRAFT_1486086</name>
</gene>
<keyword evidence="12" id="KW-1185">Reference proteome</keyword>
<evidence type="ECO:0000313" key="12">
    <source>
        <dbReference type="Proteomes" id="UP000886523"/>
    </source>
</evidence>
<dbReference type="Gene3D" id="2.60.120.1040">
    <property type="entry name" value="ZPR1, A/B domain"/>
    <property type="match status" value="2"/>
</dbReference>
<dbReference type="InterPro" id="IPR056180">
    <property type="entry name" value="ZPR1_jr_dom"/>
</dbReference>
<dbReference type="Gene3D" id="2.20.25.420">
    <property type="entry name" value="ZPR1, zinc finger domain"/>
    <property type="match status" value="2"/>
</dbReference>
<evidence type="ECO:0000256" key="8">
    <source>
        <dbReference type="ARBA" id="ARBA00054139"/>
    </source>
</evidence>
<keyword evidence="7" id="KW-0539">Nucleus</keyword>
<keyword evidence="4" id="KW-0677">Repeat</keyword>
<dbReference type="InterPro" id="IPR004457">
    <property type="entry name" value="Znf_ZPR1"/>
</dbReference>
<dbReference type="FunFam" id="2.60.120.1040:FF:000001">
    <property type="entry name" value="Zinc finger protein ZPR1"/>
    <property type="match status" value="1"/>
</dbReference>
<keyword evidence="6" id="KW-0862">Zinc</keyword>
<reference evidence="11" key="1">
    <citation type="journal article" date="2020" name="Nat. Commun.">
        <title>Large-scale genome sequencing of mycorrhizal fungi provides insights into the early evolution of symbiotic traits.</title>
        <authorList>
            <person name="Miyauchi S."/>
            <person name="Kiss E."/>
            <person name="Kuo A."/>
            <person name="Drula E."/>
            <person name="Kohler A."/>
            <person name="Sanchez-Garcia M."/>
            <person name="Morin E."/>
            <person name="Andreopoulos B."/>
            <person name="Barry K.W."/>
            <person name="Bonito G."/>
            <person name="Buee M."/>
            <person name="Carver A."/>
            <person name="Chen C."/>
            <person name="Cichocki N."/>
            <person name="Clum A."/>
            <person name="Culley D."/>
            <person name="Crous P.W."/>
            <person name="Fauchery L."/>
            <person name="Girlanda M."/>
            <person name="Hayes R.D."/>
            <person name="Keri Z."/>
            <person name="LaButti K."/>
            <person name="Lipzen A."/>
            <person name="Lombard V."/>
            <person name="Magnuson J."/>
            <person name="Maillard F."/>
            <person name="Murat C."/>
            <person name="Nolan M."/>
            <person name="Ohm R.A."/>
            <person name="Pangilinan J."/>
            <person name="Pereira M.F."/>
            <person name="Perotto S."/>
            <person name="Peter M."/>
            <person name="Pfister S."/>
            <person name="Riley R."/>
            <person name="Sitrit Y."/>
            <person name="Stielow J.B."/>
            <person name="Szollosi G."/>
            <person name="Zifcakova L."/>
            <person name="Stursova M."/>
            <person name="Spatafora J.W."/>
            <person name="Tedersoo L."/>
            <person name="Vaario L.M."/>
            <person name="Yamada A."/>
            <person name="Yan M."/>
            <person name="Wang P."/>
            <person name="Xu J."/>
            <person name="Bruns T."/>
            <person name="Baldrian P."/>
            <person name="Vilgalys R."/>
            <person name="Dunand C."/>
            <person name="Henrissat B."/>
            <person name="Grigoriev I.V."/>
            <person name="Hibbett D."/>
            <person name="Nagy L.G."/>
            <person name="Martin F.M."/>
        </authorList>
    </citation>
    <scope>NUCLEOTIDE SEQUENCE</scope>
    <source>
        <strain evidence="11">UP504</strain>
    </source>
</reference>
<sequence>MSCGEQGRTRMLLTSIPYFKEVIIMSFRCEHCGASNNEIQSAGAYRDYGTVYTVKVFDREDLDRQLVKANTCTVTIPEFELTIPAGRGQLTTIEGLFRDVIQDLSADQPLRRIQDEVTYGKIQSLVDGLSEIIADSDSDESDPPNITRERKKKERLEKPIRSFTVILDDPTGNSFIEFRDSMADPKWSMRQYNRTREQNAELGLASADVPPDSATVLPHKIVLTAESKEEASEAALNANEDIFVFPGVCASCGHALDTMMKKVVIPYFKDIIIMSTNCAVCGYRDNEVKSGGEIARQGKKITLRVEDAEDLGRDILKSETCGLSIPEIDLVLQPGTLGGRFTTLEGILIQVYEELNEKVFMGDSVKTPHITLKQAAADEEEARNETVNYRNKFSEFLGHLKAIMAAERPFTLILDDPLANSYLQNLYAPDEDPNMTVEIYDRTFEQNEDLGLNDMKLEGYGEDPTETEKMQARGISHA</sequence>
<evidence type="ECO:0000259" key="10">
    <source>
        <dbReference type="SMART" id="SM00709"/>
    </source>
</evidence>
<dbReference type="GO" id="GO:0005634">
    <property type="term" value="C:nucleus"/>
    <property type="evidence" value="ECO:0007669"/>
    <property type="project" value="UniProtKB-SubCell"/>
</dbReference>
<comment type="subcellular location">
    <subcellularLocation>
        <location evidence="1">Nucleus</location>
    </subcellularLocation>
</comment>
<dbReference type="InterPro" id="IPR042451">
    <property type="entry name" value="ZPR1_A/B_dom"/>
</dbReference>
<evidence type="ECO:0000256" key="1">
    <source>
        <dbReference type="ARBA" id="ARBA00004123"/>
    </source>
</evidence>
<dbReference type="PANTHER" id="PTHR10876:SF0">
    <property type="entry name" value="ZINC FINGER PROTEIN ZPR1"/>
    <property type="match status" value="1"/>
</dbReference>